<gene>
    <name evidence="1" type="ORF">PG996_007094</name>
</gene>
<protein>
    <submittedName>
        <fullName evidence="1">Uncharacterized protein</fullName>
    </submittedName>
</protein>
<accession>A0ABR1V9U4</accession>
<evidence type="ECO:0000313" key="1">
    <source>
        <dbReference type="EMBL" id="KAK8067982.1"/>
    </source>
</evidence>
<reference evidence="1 2" key="1">
    <citation type="submission" date="2023-01" db="EMBL/GenBank/DDBJ databases">
        <title>Analysis of 21 Apiospora genomes using comparative genomics revels a genus with tremendous synthesis potential of carbohydrate active enzymes and secondary metabolites.</title>
        <authorList>
            <person name="Sorensen T."/>
        </authorList>
    </citation>
    <scope>NUCLEOTIDE SEQUENCE [LARGE SCALE GENOMIC DNA]</scope>
    <source>
        <strain evidence="1 2">CBS 83171</strain>
    </source>
</reference>
<dbReference type="EMBL" id="JAQQWM010000004">
    <property type="protein sequence ID" value="KAK8067982.1"/>
    <property type="molecule type" value="Genomic_DNA"/>
</dbReference>
<sequence length="104" mass="11625">MDGGRSYAAMTHLADTHCRRDEREGDGDKEQAQRTISWRLPAGKGVAFVSPLLFARSVTLHGVQPQEGLVALVTILLPRFAMELADGVRLVRSSATIYWIYRIR</sequence>
<name>A0ABR1V9U4_9PEZI</name>
<proteinExistence type="predicted"/>
<comment type="caution">
    <text evidence="1">The sequence shown here is derived from an EMBL/GenBank/DDBJ whole genome shotgun (WGS) entry which is preliminary data.</text>
</comment>
<organism evidence="1 2">
    <name type="scientific">Apiospora saccharicola</name>
    <dbReference type="NCBI Taxonomy" id="335842"/>
    <lineage>
        <taxon>Eukaryota</taxon>
        <taxon>Fungi</taxon>
        <taxon>Dikarya</taxon>
        <taxon>Ascomycota</taxon>
        <taxon>Pezizomycotina</taxon>
        <taxon>Sordariomycetes</taxon>
        <taxon>Xylariomycetidae</taxon>
        <taxon>Amphisphaeriales</taxon>
        <taxon>Apiosporaceae</taxon>
        <taxon>Apiospora</taxon>
    </lineage>
</organism>
<dbReference type="Proteomes" id="UP001446871">
    <property type="component" value="Unassembled WGS sequence"/>
</dbReference>
<keyword evidence="2" id="KW-1185">Reference proteome</keyword>
<evidence type="ECO:0000313" key="2">
    <source>
        <dbReference type="Proteomes" id="UP001446871"/>
    </source>
</evidence>